<dbReference type="EMBL" id="QKWP01001177">
    <property type="protein sequence ID" value="RIB11061.1"/>
    <property type="molecule type" value="Genomic_DNA"/>
</dbReference>
<comment type="caution">
    <text evidence="1">The sequence shown here is derived from an EMBL/GenBank/DDBJ whole genome shotgun (WGS) entry which is preliminary data.</text>
</comment>
<dbReference type="OrthoDB" id="10397044at2759"/>
<proteinExistence type="predicted"/>
<organism evidence="1 2">
    <name type="scientific">Gigaspora rosea</name>
    <dbReference type="NCBI Taxonomy" id="44941"/>
    <lineage>
        <taxon>Eukaryota</taxon>
        <taxon>Fungi</taxon>
        <taxon>Fungi incertae sedis</taxon>
        <taxon>Mucoromycota</taxon>
        <taxon>Glomeromycotina</taxon>
        <taxon>Glomeromycetes</taxon>
        <taxon>Diversisporales</taxon>
        <taxon>Gigasporaceae</taxon>
        <taxon>Gigaspora</taxon>
    </lineage>
</organism>
<keyword evidence="2" id="KW-1185">Reference proteome</keyword>
<protein>
    <submittedName>
        <fullName evidence="1">Uncharacterized protein</fullName>
    </submittedName>
</protein>
<gene>
    <name evidence="1" type="ORF">C2G38_2204444</name>
</gene>
<dbReference type="Proteomes" id="UP000266673">
    <property type="component" value="Unassembled WGS sequence"/>
</dbReference>
<reference evidence="1 2" key="1">
    <citation type="submission" date="2018-06" db="EMBL/GenBank/DDBJ databases">
        <title>Comparative genomics reveals the genomic features of Rhizophagus irregularis, R. cerebriforme, R. diaphanum and Gigaspora rosea, and their symbiotic lifestyle signature.</title>
        <authorList>
            <person name="Morin E."/>
            <person name="San Clemente H."/>
            <person name="Chen E.C.H."/>
            <person name="De La Providencia I."/>
            <person name="Hainaut M."/>
            <person name="Kuo A."/>
            <person name="Kohler A."/>
            <person name="Murat C."/>
            <person name="Tang N."/>
            <person name="Roy S."/>
            <person name="Loubradou J."/>
            <person name="Henrissat B."/>
            <person name="Grigoriev I.V."/>
            <person name="Corradi N."/>
            <person name="Roux C."/>
            <person name="Martin F.M."/>
        </authorList>
    </citation>
    <scope>NUCLEOTIDE SEQUENCE [LARGE SCALE GENOMIC DNA]</scope>
    <source>
        <strain evidence="1 2">DAOM 194757</strain>
    </source>
</reference>
<sequence>MTILSVIGHLKIGSKKFSHILASDIEWTYVSNDPLFAGTTTNAKGISEVEFDKHLDVQKGTSLVKTAYTEQFSSTTNFASTSQNTSQHISSCATRVKDEEDAALISDNEPTKVVQVQIQDATPVIKEKHGNNLHFAKK</sequence>
<evidence type="ECO:0000313" key="1">
    <source>
        <dbReference type="EMBL" id="RIB11061.1"/>
    </source>
</evidence>
<accession>A0A397UNH6</accession>
<dbReference type="AlphaFoldDB" id="A0A397UNH6"/>
<evidence type="ECO:0000313" key="2">
    <source>
        <dbReference type="Proteomes" id="UP000266673"/>
    </source>
</evidence>
<name>A0A397UNH6_9GLOM</name>